<dbReference type="PROSITE" id="PS50850">
    <property type="entry name" value="MFS"/>
    <property type="match status" value="1"/>
</dbReference>
<dbReference type="PANTHER" id="PTHR43791">
    <property type="entry name" value="PERMEASE-RELATED"/>
    <property type="match status" value="1"/>
</dbReference>
<feature type="transmembrane region" description="Helical" evidence="6">
    <location>
        <begin position="415"/>
        <end position="432"/>
    </location>
</feature>
<dbReference type="InterPro" id="IPR011701">
    <property type="entry name" value="MFS"/>
</dbReference>
<dbReference type="GO" id="GO:0016020">
    <property type="term" value="C:membrane"/>
    <property type="evidence" value="ECO:0007669"/>
    <property type="project" value="UniProtKB-SubCell"/>
</dbReference>
<evidence type="ECO:0000313" key="9">
    <source>
        <dbReference type="Proteomes" id="UP000054321"/>
    </source>
</evidence>
<feature type="transmembrane region" description="Helical" evidence="6">
    <location>
        <begin position="293"/>
        <end position="313"/>
    </location>
</feature>
<feature type="transmembrane region" description="Helical" evidence="6">
    <location>
        <begin position="356"/>
        <end position="376"/>
    </location>
</feature>
<keyword evidence="2" id="KW-0813">Transport</keyword>
<feature type="domain" description="Major facilitator superfamily (MFS) profile" evidence="7">
    <location>
        <begin position="58"/>
        <end position="476"/>
    </location>
</feature>
<dbReference type="FunFam" id="1.20.1250.20:FF:000013">
    <property type="entry name" value="MFS general substrate transporter"/>
    <property type="match status" value="1"/>
</dbReference>
<dbReference type="GO" id="GO:0022857">
    <property type="term" value="F:transmembrane transporter activity"/>
    <property type="evidence" value="ECO:0007669"/>
    <property type="project" value="InterPro"/>
</dbReference>
<dbReference type="Pfam" id="PF07690">
    <property type="entry name" value="MFS_1"/>
    <property type="match status" value="1"/>
</dbReference>
<feature type="transmembrane region" description="Helical" evidence="6">
    <location>
        <begin position="444"/>
        <end position="469"/>
    </location>
</feature>
<dbReference type="Proteomes" id="UP000054321">
    <property type="component" value="Unassembled WGS sequence"/>
</dbReference>
<evidence type="ECO:0000256" key="2">
    <source>
        <dbReference type="ARBA" id="ARBA00022448"/>
    </source>
</evidence>
<feature type="transmembrane region" description="Helical" evidence="6">
    <location>
        <begin position="382"/>
        <end position="403"/>
    </location>
</feature>
<feature type="transmembrane region" description="Helical" evidence="6">
    <location>
        <begin position="124"/>
        <end position="143"/>
    </location>
</feature>
<protein>
    <recommendedName>
        <fullName evidence="7">Major facilitator superfamily (MFS) profile domain-containing protein</fullName>
    </recommendedName>
</protein>
<name>A0A0C3C5T2_OIDMZ</name>
<feature type="transmembrane region" description="Helical" evidence="6">
    <location>
        <begin position="218"/>
        <end position="240"/>
    </location>
</feature>
<dbReference type="InterPro" id="IPR036259">
    <property type="entry name" value="MFS_trans_sf"/>
</dbReference>
<evidence type="ECO:0000256" key="4">
    <source>
        <dbReference type="ARBA" id="ARBA00022989"/>
    </source>
</evidence>
<gene>
    <name evidence="8" type="ORF">OIDMADRAFT_135925</name>
</gene>
<reference evidence="9" key="2">
    <citation type="submission" date="2015-01" db="EMBL/GenBank/DDBJ databases">
        <title>Evolutionary Origins and Diversification of the Mycorrhizal Mutualists.</title>
        <authorList>
            <consortium name="DOE Joint Genome Institute"/>
            <consortium name="Mycorrhizal Genomics Consortium"/>
            <person name="Kohler A."/>
            <person name="Kuo A."/>
            <person name="Nagy L.G."/>
            <person name="Floudas D."/>
            <person name="Copeland A."/>
            <person name="Barry K.W."/>
            <person name="Cichocki N."/>
            <person name="Veneault-Fourrey C."/>
            <person name="LaButti K."/>
            <person name="Lindquist E.A."/>
            <person name="Lipzen A."/>
            <person name="Lundell T."/>
            <person name="Morin E."/>
            <person name="Murat C."/>
            <person name="Riley R."/>
            <person name="Ohm R."/>
            <person name="Sun H."/>
            <person name="Tunlid A."/>
            <person name="Henrissat B."/>
            <person name="Grigoriev I.V."/>
            <person name="Hibbett D.S."/>
            <person name="Martin F."/>
        </authorList>
    </citation>
    <scope>NUCLEOTIDE SEQUENCE [LARGE SCALE GENOMIC DNA]</scope>
    <source>
        <strain evidence="9">Zn</strain>
    </source>
</reference>
<keyword evidence="9" id="KW-1185">Reference proteome</keyword>
<dbReference type="OrthoDB" id="2985014at2759"/>
<dbReference type="HOGENOM" id="CLU_001265_0_6_1"/>
<reference evidence="8 9" key="1">
    <citation type="submission" date="2014-04" db="EMBL/GenBank/DDBJ databases">
        <authorList>
            <consortium name="DOE Joint Genome Institute"/>
            <person name="Kuo A."/>
            <person name="Martino E."/>
            <person name="Perotto S."/>
            <person name="Kohler A."/>
            <person name="Nagy L.G."/>
            <person name="Floudas D."/>
            <person name="Copeland A."/>
            <person name="Barry K.W."/>
            <person name="Cichocki N."/>
            <person name="Veneault-Fourrey C."/>
            <person name="LaButti K."/>
            <person name="Lindquist E.A."/>
            <person name="Lipzen A."/>
            <person name="Lundell T."/>
            <person name="Morin E."/>
            <person name="Murat C."/>
            <person name="Sun H."/>
            <person name="Tunlid A."/>
            <person name="Henrissat B."/>
            <person name="Grigoriev I.V."/>
            <person name="Hibbett D.S."/>
            <person name="Martin F."/>
            <person name="Nordberg H.P."/>
            <person name="Cantor M.N."/>
            <person name="Hua S.X."/>
        </authorList>
    </citation>
    <scope>NUCLEOTIDE SEQUENCE [LARGE SCALE GENOMIC DNA]</scope>
    <source>
        <strain evidence="8 9">Zn</strain>
    </source>
</reference>
<feature type="transmembrane region" description="Helical" evidence="6">
    <location>
        <begin position="186"/>
        <end position="206"/>
    </location>
</feature>
<keyword evidence="4 6" id="KW-1133">Transmembrane helix</keyword>
<sequence>MAVNAADIKSVVQISPVDSFAGKVELTEEERELALALQNYVPGSEAEKKLVRKVDLIMIPTVWCMYILAVLDRSNIGNARIAGMATELELNDNRYALALSIFFIGYLICETPSNLLLTRARPSWYLSSIMVVWGALCACMAALKTYHGLLALRFFLGCIEAGFFPGVLFIMSCWYKKEEIGKRFSIFYTASVFAGSLGGIMAGAIIGHLNGTHGIAGWRWLFIIEGIITIGFAILAKFILLDFPGNSTRLSLEERQLAVVRILHDKQTTSARHGIRLTFWQALKASLADSRTYIMTLLAILNLGSTTIVYFIPTIVKAVGYTSTTAQWMTVPIYMTAAAMLIILSYTADRTHDRRWHITGCFVLSFVCSIVCIASSSPQARYVMLCFFIGGLYVALPLILTWITEIISLPAEKRAASMAIANSVGNLASVYGSRLWPSSTGPRYVMGFTVVSVFLGLGAVLAATIPVIVRYLPAEGQTKAEQEILRREEVIVNTQPEFKNVTAMVQVHGE</sequence>
<keyword evidence="3 6" id="KW-0812">Transmembrane</keyword>
<evidence type="ECO:0000313" key="8">
    <source>
        <dbReference type="EMBL" id="KIM94243.1"/>
    </source>
</evidence>
<evidence type="ECO:0000256" key="3">
    <source>
        <dbReference type="ARBA" id="ARBA00022692"/>
    </source>
</evidence>
<evidence type="ECO:0000259" key="7">
    <source>
        <dbReference type="PROSITE" id="PS50850"/>
    </source>
</evidence>
<organism evidence="8 9">
    <name type="scientific">Oidiodendron maius (strain Zn)</name>
    <dbReference type="NCBI Taxonomy" id="913774"/>
    <lineage>
        <taxon>Eukaryota</taxon>
        <taxon>Fungi</taxon>
        <taxon>Dikarya</taxon>
        <taxon>Ascomycota</taxon>
        <taxon>Pezizomycotina</taxon>
        <taxon>Leotiomycetes</taxon>
        <taxon>Leotiomycetes incertae sedis</taxon>
        <taxon>Myxotrichaceae</taxon>
        <taxon>Oidiodendron</taxon>
    </lineage>
</organism>
<dbReference type="InterPro" id="IPR020846">
    <property type="entry name" value="MFS_dom"/>
</dbReference>
<feature type="transmembrane region" description="Helical" evidence="6">
    <location>
        <begin position="325"/>
        <end position="344"/>
    </location>
</feature>
<keyword evidence="5 6" id="KW-0472">Membrane</keyword>
<dbReference type="SUPFAM" id="SSF103473">
    <property type="entry name" value="MFS general substrate transporter"/>
    <property type="match status" value="1"/>
</dbReference>
<evidence type="ECO:0000256" key="6">
    <source>
        <dbReference type="SAM" id="Phobius"/>
    </source>
</evidence>
<dbReference type="EMBL" id="KN832890">
    <property type="protein sequence ID" value="KIM94243.1"/>
    <property type="molecule type" value="Genomic_DNA"/>
</dbReference>
<evidence type="ECO:0000256" key="1">
    <source>
        <dbReference type="ARBA" id="ARBA00004141"/>
    </source>
</evidence>
<dbReference type="FunFam" id="1.20.1250.20:FF:000057">
    <property type="entry name" value="MFS general substrate transporter"/>
    <property type="match status" value="1"/>
</dbReference>
<feature type="transmembrane region" description="Helical" evidence="6">
    <location>
        <begin position="54"/>
        <end position="71"/>
    </location>
</feature>
<proteinExistence type="predicted"/>
<feature type="transmembrane region" description="Helical" evidence="6">
    <location>
        <begin position="149"/>
        <end position="174"/>
    </location>
</feature>
<dbReference type="PANTHER" id="PTHR43791:SF38">
    <property type="entry name" value="MAJOR FACILITATOR SUPERFAMILY (MFS) PROFILE DOMAIN-CONTAINING PROTEIN"/>
    <property type="match status" value="1"/>
</dbReference>
<evidence type="ECO:0000256" key="5">
    <source>
        <dbReference type="ARBA" id="ARBA00023136"/>
    </source>
</evidence>
<dbReference type="InParanoid" id="A0A0C3C5T2"/>
<accession>A0A0C3C5T2</accession>
<feature type="transmembrane region" description="Helical" evidence="6">
    <location>
        <begin position="95"/>
        <end position="117"/>
    </location>
</feature>
<dbReference type="AlphaFoldDB" id="A0A0C3C5T2"/>
<comment type="subcellular location">
    <subcellularLocation>
        <location evidence="1">Membrane</location>
        <topology evidence="1">Multi-pass membrane protein</topology>
    </subcellularLocation>
</comment>
<dbReference type="Gene3D" id="1.20.1250.20">
    <property type="entry name" value="MFS general substrate transporter like domains"/>
    <property type="match status" value="2"/>
</dbReference>